<dbReference type="InterPro" id="IPR018108">
    <property type="entry name" value="MCP_transmembrane"/>
</dbReference>
<dbReference type="Proteomes" id="UP000002762">
    <property type="component" value="Unassembled WGS sequence"/>
</dbReference>
<keyword evidence="12 13" id="KW-0472">Membrane</keyword>
<accession>J4UTZ0</accession>
<dbReference type="STRING" id="655819.J4UTZ0"/>
<keyword evidence="7" id="KW-0677">Repeat</keyword>
<dbReference type="OrthoDB" id="409586at2759"/>
<evidence type="ECO:0000256" key="9">
    <source>
        <dbReference type="ARBA" id="ARBA00022833"/>
    </source>
</evidence>
<evidence type="ECO:0000256" key="8">
    <source>
        <dbReference type="ARBA" id="ARBA00022792"/>
    </source>
</evidence>
<feature type="domain" description="CENP-V/GFA" evidence="14">
    <location>
        <begin position="13"/>
        <end position="134"/>
    </location>
</feature>
<dbReference type="Gene3D" id="2.170.150.70">
    <property type="match status" value="2"/>
</dbReference>
<gene>
    <name evidence="15" type="ORF">BBA_01322</name>
</gene>
<dbReference type="Gene3D" id="1.50.40.10">
    <property type="entry name" value="Mitochondrial carrier domain"/>
    <property type="match status" value="2"/>
</dbReference>
<comment type="similarity">
    <text evidence="2">Belongs to the Gfa family.</text>
</comment>
<proteinExistence type="inferred from homology"/>
<keyword evidence="16" id="KW-1185">Reference proteome</keyword>
<dbReference type="InParanoid" id="J4UTZ0"/>
<keyword evidence="6" id="KW-0479">Metal-binding</keyword>
<reference evidence="15 16" key="1">
    <citation type="journal article" date="2012" name="Sci. Rep.">
        <title>Genomic perspectives on the evolution of fungal entomopathogenicity in Beauveria bassiana.</title>
        <authorList>
            <person name="Xiao G."/>
            <person name="Ying S.H."/>
            <person name="Zheng P."/>
            <person name="Wang Z.L."/>
            <person name="Zhang S."/>
            <person name="Xie X.Q."/>
            <person name="Shang Y."/>
            <person name="St Leger R.J."/>
            <person name="Zhao G.P."/>
            <person name="Wang C."/>
            <person name="Feng M.G."/>
        </authorList>
    </citation>
    <scope>NUCLEOTIDE SEQUENCE [LARGE SCALE GENOMIC DNA]</scope>
    <source>
        <strain evidence="15 16">ARSEF 2860</strain>
    </source>
</reference>
<dbReference type="InterPro" id="IPR023395">
    <property type="entry name" value="MCP_dom_sf"/>
</dbReference>
<keyword evidence="4" id="KW-0813">Transport</keyword>
<keyword evidence="10" id="KW-1133">Transmembrane helix</keyword>
<keyword evidence="8" id="KW-0999">Mitochondrion inner membrane</keyword>
<dbReference type="Pfam" id="PF04828">
    <property type="entry name" value="GFA"/>
    <property type="match status" value="2"/>
</dbReference>
<dbReference type="RefSeq" id="XP_008594641.1">
    <property type="nucleotide sequence ID" value="XM_008596419.1"/>
</dbReference>
<dbReference type="GO" id="GO:1990575">
    <property type="term" value="P:mitochondrial L-ornithine transmembrane transport"/>
    <property type="evidence" value="ECO:0007669"/>
    <property type="project" value="TreeGrafter"/>
</dbReference>
<evidence type="ECO:0000256" key="13">
    <source>
        <dbReference type="PROSITE-ProRule" id="PRU00282"/>
    </source>
</evidence>
<feature type="repeat" description="Solcar" evidence="13">
    <location>
        <begin position="529"/>
        <end position="617"/>
    </location>
</feature>
<dbReference type="SUPFAM" id="SSF51316">
    <property type="entry name" value="Mss4-like"/>
    <property type="match status" value="2"/>
</dbReference>
<dbReference type="GO" id="GO:0005743">
    <property type="term" value="C:mitochondrial inner membrane"/>
    <property type="evidence" value="ECO:0007669"/>
    <property type="project" value="UniProtKB-SubCell"/>
</dbReference>
<dbReference type="HOGENOM" id="CLU_441429_0_0_1"/>
<evidence type="ECO:0000256" key="10">
    <source>
        <dbReference type="ARBA" id="ARBA00022989"/>
    </source>
</evidence>
<evidence type="ECO:0000313" key="16">
    <source>
        <dbReference type="Proteomes" id="UP000002762"/>
    </source>
</evidence>
<dbReference type="GO" id="GO:0016846">
    <property type="term" value="F:carbon-sulfur lyase activity"/>
    <property type="evidence" value="ECO:0007669"/>
    <property type="project" value="InterPro"/>
</dbReference>
<feature type="repeat" description="Solcar" evidence="13">
    <location>
        <begin position="428"/>
        <end position="517"/>
    </location>
</feature>
<name>J4UTZ0_BEAB2</name>
<evidence type="ECO:0000256" key="1">
    <source>
        <dbReference type="ARBA" id="ARBA00004448"/>
    </source>
</evidence>
<comment type="similarity">
    <text evidence="3">Belongs to the mitochondrial carrier (TC 2.A.29) family.</text>
</comment>
<evidence type="ECO:0000256" key="4">
    <source>
        <dbReference type="ARBA" id="ARBA00022448"/>
    </source>
</evidence>
<evidence type="ECO:0000256" key="7">
    <source>
        <dbReference type="ARBA" id="ARBA00022737"/>
    </source>
</evidence>
<dbReference type="InterPro" id="IPR050567">
    <property type="entry name" value="Mitochondrial_Carrier"/>
</dbReference>
<evidence type="ECO:0000256" key="12">
    <source>
        <dbReference type="ARBA" id="ARBA00023136"/>
    </source>
</evidence>
<dbReference type="PANTHER" id="PTHR45624:SF12">
    <property type="entry name" value="MITOCHONDRIAL ORNITHINE TRANSPORTER 1"/>
    <property type="match status" value="1"/>
</dbReference>
<feature type="repeat" description="Solcar" evidence="13">
    <location>
        <begin position="332"/>
        <end position="415"/>
    </location>
</feature>
<dbReference type="InterPro" id="IPR011057">
    <property type="entry name" value="Mss4-like_sf"/>
</dbReference>
<keyword evidence="5 13" id="KW-0812">Transmembrane</keyword>
<dbReference type="GO" id="GO:0000064">
    <property type="term" value="F:L-ornithine transmembrane transporter activity"/>
    <property type="evidence" value="ECO:0007669"/>
    <property type="project" value="TreeGrafter"/>
</dbReference>
<dbReference type="InterPro" id="IPR002067">
    <property type="entry name" value="MCP"/>
</dbReference>
<dbReference type="PROSITE" id="PS51891">
    <property type="entry name" value="CENP_V_GFA"/>
    <property type="match status" value="2"/>
</dbReference>
<keyword evidence="9" id="KW-0862">Zinc</keyword>
<comment type="subcellular location">
    <subcellularLocation>
        <location evidence="1">Mitochondrion inner membrane</location>
        <topology evidence="1">Multi-pass membrane protein</topology>
    </subcellularLocation>
</comment>
<dbReference type="PROSITE" id="PS50920">
    <property type="entry name" value="SOLCAR"/>
    <property type="match status" value="3"/>
</dbReference>
<sequence>MTSNDSASSLRTYRGNCHCGAFVYEAELPEITAASECPCSICRKKGYLFVGTNSKTHFKVVKGSLESLSEYTFGTKALHHKFCSHCGTAVLATVPTVQAPRKDIYLNVHAIQGINTWTLERTPIDGTKIGNPYEEPKHIGPLPAVEVEGGQLYTGSCHCGKLTIAAVIKTLEDDRDSGMIECNCSICERNAYLWVYPKTEQVVLSGKEEDIARYRFNHEVLAKPFCRTCGVSMSNPVNEKTTADEAAARMPDADAAQRDKVRRIMAHHRTIHPVNVRTLHGVDLSRLHVRRLDGAKLIAPPYLLRSQYTTTTTTTATMGAPIVDLEPPQGSSQAAKDLFSGAVGGIAQVLIGQPFDIVKVRLQTTTQYRGALDAAASIYRHEGALAFYKGTLTPLIGIGACVSVQFAAFHAARRWFEQRSGTLPGERLAYSQYYAAGAFAGVANTVLSSPIEHIRIRLQSQPHGAGRLYSGPVDCVRKIAGEAGVLGGLYRGTSVTLLREATAYGAWFTAFEWMMNADARRTGVDRKDVPGWKVAFYGGLAGECLWLASYPFDVVKSKMQTDGFGKRQQFKSMRDCFAATYRAGGLAGFWKGIGPTLLRAMPVSAGTFAVVEMTMRALS</sequence>
<dbReference type="EMBL" id="JH725152">
    <property type="protein sequence ID" value="EJP69357.1"/>
    <property type="molecule type" value="Genomic_DNA"/>
</dbReference>
<feature type="domain" description="CENP-V/GFA" evidence="14">
    <location>
        <begin position="153"/>
        <end position="280"/>
    </location>
</feature>
<evidence type="ECO:0000256" key="3">
    <source>
        <dbReference type="ARBA" id="ARBA00006375"/>
    </source>
</evidence>
<evidence type="ECO:0000256" key="11">
    <source>
        <dbReference type="ARBA" id="ARBA00023128"/>
    </source>
</evidence>
<evidence type="ECO:0000313" key="15">
    <source>
        <dbReference type="EMBL" id="EJP69357.1"/>
    </source>
</evidence>
<dbReference type="PRINTS" id="PR00926">
    <property type="entry name" value="MITOCARRIER"/>
</dbReference>
<dbReference type="GeneID" id="19884334"/>
<dbReference type="InterPro" id="IPR006913">
    <property type="entry name" value="CENP-V/GFA"/>
</dbReference>
<dbReference type="GO" id="GO:0046872">
    <property type="term" value="F:metal ion binding"/>
    <property type="evidence" value="ECO:0007669"/>
    <property type="project" value="UniProtKB-KW"/>
</dbReference>
<keyword evidence="11" id="KW-0496">Mitochondrion</keyword>
<evidence type="ECO:0000256" key="2">
    <source>
        <dbReference type="ARBA" id="ARBA00005495"/>
    </source>
</evidence>
<protein>
    <submittedName>
        <fullName evidence="15">Carrier protein YMC1, mitochondrial</fullName>
    </submittedName>
</protein>
<evidence type="ECO:0000259" key="14">
    <source>
        <dbReference type="PROSITE" id="PS51891"/>
    </source>
</evidence>
<evidence type="ECO:0000256" key="5">
    <source>
        <dbReference type="ARBA" id="ARBA00022692"/>
    </source>
</evidence>
<dbReference type="AlphaFoldDB" id="J4UTZ0"/>
<dbReference type="SUPFAM" id="SSF103506">
    <property type="entry name" value="Mitochondrial carrier"/>
    <property type="match status" value="1"/>
</dbReference>
<organism evidence="15 16">
    <name type="scientific">Beauveria bassiana (strain ARSEF 2860)</name>
    <name type="common">White muscardine disease fungus</name>
    <name type="synonym">Tritirachium shiotae</name>
    <dbReference type="NCBI Taxonomy" id="655819"/>
    <lineage>
        <taxon>Eukaryota</taxon>
        <taxon>Fungi</taxon>
        <taxon>Dikarya</taxon>
        <taxon>Ascomycota</taxon>
        <taxon>Pezizomycotina</taxon>
        <taxon>Sordariomycetes</taxon>
        <taxon>Hypocreomycetidae</taxon>
        <taxon>Hypocreales</taxon>
        <taxon>Cordycipitaceae</taxon>
        <taxon>Beauveria</taxon>
    </lineage>
</organism>
<dbReference type="PANTHER" id="PTHR45624">
    <property type="entry name" value="MITOCHONDRIAL BASIC AMINO ACIDS TRANSPORTER-RELATED"/>
    <property type="match status" value="1"/>
</dbReference>
<evidence type="ECO:0000256" key="6">
    <source>
        <dbReference type="ARBA" id="ARBA00022723"/>
    </source>
</evidence>
<dbReference type="Pfam" id="PF00153">
    <property type="entry name" value="Mito_carr"/>
    <property type="match status" value="3"/>
</dbReference>